<evidence type="ECO:0000313" key="1">
    <source>
        <dbReference type="EMBL" id="MEC0231262.1"/>
    </source>
</evidence>
<dbReference type="EMBL" id="JARLKY010000090">
    <property type="protein sequence ID" value="MEC0231262.1"/>
    <property type="molecule type" value="Genomic_DNA"/>
</dbReference>
<protein>
    <recommendedName>
        <fullName evidence="3">LexA repressor DNA-binding domain-containing protein</fullName>
    </recommendedName>
</protein>
<keyword evidence="2" id="KW-1185">Reference proteome</keyword>
<proteinExistence type="predicted"/>
<evidence type="ECO:0000313" key="2">
    <source>
        <dbReference type="Proteomes" id="UP001338137"/>
    </source>
</evidence>
<sequence length="195" mass="23184">MSTKEKVFQFLKSLIEKYGEAFPSFPTIAKIAGCSSRHATDLVKKLEEEGRIRKEHRFTEDEEGRRRQLSNRYEIVELSPVKQEPIQEETRASSPYIKAFKSSFIKSLNDDDLKENYRHNEFFQIAKEWGISEFIRNRIFAYIKDYLPKMRSWTALYWSLNRMLECINTISSVGPWFAQTLRERDELLYMSRCKG</sequence>
<dbReference type="SUPFAM" id="SSF46785">
    <property type="entry name" value="Winged helix' DNA-binding domain"/>
    <property type="match status" value="1"/>
</dbReference>
<accession>A0ABU6GAP5</accession>
<evidence type="ECO:0008006" key="3">
    <source>
        <dbReference type="Google" id="ProtNLM"/>
    </source>
</evidence>
<dbReference type="RefSeq" id="WP_326075230.1">
    <property type="nucleotide sequence ID" value="NZ_JARLKY010000090.1"/>
</dbReference>
<dbReference type="InterPro" id="IPR036388">
    <property type="entry name" value="WH-like_DNA-bd_sf"/>
</dbReference>
<reference evidence="1 2" key="1">
    <citation type="submission" date="2023-03" db="EMBL/GenBank/DDBJ databases">
        <title>Bacillus Genome Sequencing.</title>
        <authorList>
            <person name="Dunlap C."/>
        </authorList>
    </citation>
    <scope>NUCLEOTIDE SEQUENCE [LARGE SCALE GENOMIC DNA]</scope>
    <source>
        <strain evidence="1 2">BD-533</strain>
    </source>
</reference>
<dbReference type="Gene3D" id="1.10.10.10">
    <property type="entry name" value="Winged helix-like DNA-binding domain superfamily/Winged helix DNA-binding domain"/>
    <property type="match status" value="1"/>
</dbReference>
<organism evidence="1 2">
    <name type="scientific">Paenibacillus alba</name>
    <dbReference type="NCBI Taxonomy" id="1197127"/>
    <lineage>
        <taxon>Bacteria</taxon>
        <taxon>Bacillati</taxon>
        <taxon>Bacillota</taxon>
        <taxon>Bacilli</taxon>
        <taxon>Bacillales</taxon>
        <taxon>Paenibacillaceae</taxon>
        <taxon>Paenibacillus</taxon>
    </lineage>
</organism>
<dbReference type="InterPro" id="IPR036390">
    <property type="entry name" value="WH_DNA-bd_sf"/>
</dbReference>
<comment type="caution">
    <text evidence="1">The sequence shown here is derived from an EMBL/GenBank/DDBJ whole genome shotgun (WGS) entry which is preliminary data.</text>
</comment>
<dbReference type="Proteomes" id="UP001338137">
    <property type="component" value="Unassembled WGS sequence"/>
</dbReference>
<gene>
    <name evidence="1" type="ORF">P4I72_29610</name>
</gene>
<name>A0ABU6GAP5_9BACL</name>